<feature type="transmembrane region" description="Helical" evidence="1">
    <location>
        <begin position="205"/>
        <end position="228"/>
    </location>
</feature>
<organism evidence="2 3">
    <name type="scientific">Ophiocordyceps polyrhachis-furcata BCC 54312</name>
    <dbReference type="NCBI Taxonomy" id="1330021"/>
    <lineage>
        <taxon>Eukaryota</taxon>
        <taxon>Fungi</taxon>
        <taxon>Dikarya</taxon>
        <taxon>Ascomycota</taxon>
        <taxon>Pezizomycotina</taxon>
        <taxon>Sordariomycetes</taxon>
        <taxon>Hypocreomycetidae</taxon>
        <taxon>Hypocreales</taxon>
        <taxon>Ophiocordycipitaceae</taxon>
        <taxon>Ophiocordyceps</taxon>
    </lineage>
</organism>
<gene>
    <name evidence="2" type="ORF">L249_0845</name>
</gene>
<feature type="transmembrane region" description="Helical" evidence="1">
    <location>
        <begin position="175"/>
        <end position="193"/>
    </location>
</feature>
<keyword evidence="1" id="KW-1133">Transmembrane helix</keyword>
<reference evidence="2 3" key="1">
    <citation type="journal article" date="2015" name="BMC Genomics">
        <title>Insights from the genome of Ophiocordyceps polyrhachis-furcata to pathogenicity and host specificity in insect fungi.</title>
        <authorList>
            <person name="Wichadakul D."/>
            <person name="Kobmoo N."/>
            <person name="Ingsriswang S."/>
            <person name="Tangphatsornruang S."/>
            <person name="Chantasingh D."/>
            <person name="Luangsa-ard J.J."/>
            <person name="Eurwilaichitr L."/>
        </authorList>
    </citation>
    <scope>NUCLEOTIDE SEQUENCE [LARGE SCALE GENOMIC DNA]</scope>
    <source>
        <strain evidence="2 3">BCC 54312</strain>
    </source>
</reference>
<feature type="non-terminal residue" evidence="2">
    <location>
        <position position="400"/>
    </location>
</feature>
<proteinExistence type="predicted"/>
<comment type="caution">
    <text evidence="2">The sequence shown here is derived from an EMBL/GenBank/DDBJ whole genome shotgun (WGS) entry which is preliminary data.</text>
</comment>
<evidence type="ECO:0000256" key="1">
    <source>
        <dbReference type="SAM" id="Phobius"/>
    </source>
</evidence>
<sequence>MPSKFRQLPMDRRALCSPRPHLVDIGHLLDKVLEPAFRPHRFALPQSHSVSPVISASRLVFYRCEEQCNVQDTNQYKTNEAVLLFAVFGIGRFFSLTGLQKSADGGLSIGYHALNLTSLEIAAVLGVLGRVILLSGLQDTEQLSGAGIVRARAEKSVDGIANAGCHVVKLTSLKATTILGGVGAGILGIRVFLSGLEKTTKKATGLLAVLRGILGGVGAGILGIRVFLSGLEKTTKEATGLLGVLRGGSFTAVFLTGLEKATGKAIRLALSAPPLRVLPTTPWTDEVAMSVRIGAAWTAAARRAQALRNFIFADEGRKRNKTDQKLMQDPIMKEDGGVISLSPKTMINDVAKKKNGDPSTDNLTTYVIVRDWGWMPRGLSRASKLRAEYIGRHPDIFPLS</sequence>
<name>A0A367LCW6_9HYPO</name>
<keyword evidence="1" id="KW-0472">Membrane</keyword>
<feature type="transmembrane region" description="Helical" evidence="1">
    <location>
        <begin position="240"/>
        <end position="258"/>
    </location>
</feature>
<keyword evidence="1" id="KW-0812">Transmembrane</keyword>
<accession>A0A367LCW6</accession>
<dbReference type="Proteomes" id="UP000253664">
    <property type="component" value="Unassembled WGS sequence"/>
</dbReference>
<evidence type="ECO:0000313" key="3">
    <source>
        <dbReference type="Proteomes" id="UP000253664"/>
    </source>
</evidence>
<dbReference type="EMBL" id="LKCN02000007">
    <property type="protein sequence ID" value="RCI12072.1"/>
    <property type="molecule type" value="Genomic_DNA"/>
</dbReference>
<dbReference type="AlphaFoldDB" id="A0A367LCW6"/>
<keyword evidence="3" id="KW-1185">Reference proteome</keyword>
<evidence type="ECO:0000313" key="2">
    <source>
        <dbReference type="EMBL" id="RCI12072.1"/>
    </source>
</evidence>
<protein>
    <submittedName>
        <fullName evidence="2">Uncharacterized protein</fullName>
    </submittedName>
</protein>